<dbReference type="PANTHER" id="PTHR47506">
    <property type="entry name" value="TRANSCRIPTIONAL REGULATORY PROTEIN"/>
    <property type="match status" value="1"/>
</dbReference>
<feature type="domain" description="HTH tetR-type" evidence="5">
    <location>
        <begin position="6"/>
        <end position="66"/>
    </location>
</feature>
<dbReference type="RefSeq" id="WP_094117891.1">
    <property type="nucleotide sequence ID" value="NZ_CP023009.1"/>
</dbReference>
<proteinExistence type="predicted"/>
<dbReference type="InterPro" id="IPR009057">
    <property type="entry name" value="Homeodomain-like_sf"/>
</dbReference>
<dbReference type="EMBL" id="CP023009">
    <property type="protein sequence ID" value="AXW86536.1"/>
    <property type="molecule type" value="Genomic_DNA"/>
</dbReference>
<dbReference type="PANTHER" id="PTHR47506:SF1">
    <property type="entry name" value="HTH-TYPE TRANSCRIPTIONAL REGULATOR YJDC"/>
    <property type="match status" value="1"/>
</dbReference>
<gene>
    <name evidence="6" type="ORF">CKQ53_05720</name>
</gene>
<dbReference type="InterPro" id="IPR001647">
    <property type="entry name" value="HTH_TetR"/>
</dbReference>
<name>A0AAD0SF31_9GAMM</name>
<dbReference type="AlphaFoldDB" id="A0AAD0SF31"/>
<dbReference type="GO" id="GO:0003677">
    <property type="term" value="F:DNA binding"/>
    <property type="evidence" value="ECO:0007669"/>
    <property type="project" value="UniProtKB-UniRule"/>
</dbReference>
<dbReference type="Pfam" id="PF17937">
    <property type="entry name" value="TetR_C_28"/>
    <property type="match status" value="1"/>
</dbReference>
<dbReference type="Proteomes" id="UP000263881">
    <property type="component" value="Chromosome"/>
</dbReference>
<organism evidence="6 7">
    <name type="scientific">Lonsdalea britannica</name>
    <dbReference type="NCBI Taxonomy" id="1082704"/>
    <lineage>
        <taxon>Bacteria</taxon>
        <taxon>Pseudomonadati</taxon>
        <taxon>Pseudomonadota</taxon>
        <taxon>Gammaproteobacteria</taxon>
        <taxon>Enterobacterales</taxon>
        <taxon>Pectobacteriaceae</taxon>
        <taxon>Lonsdalea</taxon>
    </lineage>
</organism>
<dbReference type="KEGG" id="lbq:CKQ53_05720"/>
<dbReference type="InterPro" id="IPR041479">
    <property type="entry name" value="TetR_CgmR_C"/>
</dbReference>
<dbReference type="Gene3D" id="1.10.357.10">
    <property type="entry name" value="Tetracycline Repressor, domain 2"/>
    <property type="match status" value="1"/>
</dbReference>
<evidence type="ECO:0000256" key="1">
    <source>
        <dbReference type="ARBA" id="ARBA00023015"/>
    </source>
</evidence>
<evidence type="ECO:0000259" key="5">
    <source>
        <dbReference type="PROSITE" id="PS50977"/>
    </source>
</evidence>
<accession>A0AAD0SF31</accession>
<dbReference type="Pfam" id="PF00440">
    <property type="entry name" value="TetR_N"/>
    <property type="match status" value="1"/>
</dbReference>
<evidence type="ECO:0000256" key="4">
    <source>
        <dbReference type="PROSITE-ProRule" id="PRU00335"/>
    </source>
</evidence>
<dbReference type="PRINTS" id="PR00455">
    <property type="entry name" value="HTHTETR"/>
</dbReference>
<dbReference type="SUPFAM" id="SSF46689">
    <property type="entry name" value="Homeodomain-like"/>
    <property type="match status" value="1"/>
</dbReference>
<keyword evidence="3" id="KW-0804">Transcription</keyword>
<keyword evidence="7" id="KW-1185">Reference proteome</keyword>
<dbReference type="PROSITE" id="PS50977">
    <property type="entry name" value="HTH_TETR_2"/>
    <property type="match status" value="1"/>
</dbReference>
<reference evidence="6 7" key="1">
    <citation type="submission" date="2017-08" db="EMBL/GenBank/DDBJ databases">
        <title>Comparative genomics of bacteria isolated from necrotic lesions of AOD affected trees.</title>
        <authorList>
            <person name="Doonan J."/>
            <person name="Denman S."/>
            <person name="McDonald J.E."/>
        </authorList>
    </citation>
    <scope>NUCLEOTIDE SEQUENCE [LARGE SCALE GENOMIC DNA]</scope>
    <source>
        <strain evidence="6 7">477</strain>
    </source>
</reference>
<protein>
    <submittedName>
        <fullName evidence="6">TetR/AcrR family transcriptional regulator</fullName>
    </submittedName>
</protein>
<keyword evidence="1" id="KW-0805">Transcription regulation</keyword>
<feature type="DNA-binding region" description="H-T-H motif" evidence="4">
    <location>
        <begin position="29"/>
        <end position="48"/>
    </location>
</feature>
<evidence type="ECO:0000256" key="2">
    <source>
        <dbReference type="ARBA" id="ARBA00023125"/>
    </source>
</evidence>
<evidence type="ECO:0000313" key="7">
    <source>
        <dbReference type="Proteomes" id="UP000263881"/>
    </source>
</evidence>
<evidence type="ECO:0000313" key="6">
    <source>
        <dbReference type="EMBL" id="AXW86536.1"/>
    </source>
</evidence>
<sequence>MGRKPTIDREAVLDAAEGVVSKLGAAGLTIDAVAKAAGITKGGVQSCFGNKESMIEAMIKRWDMYYQKQLAELSGHTASPDDKLKAHVVTTSQDDESNVSRSAVLLSALLQSPDYLGSVRDWYMERQREFALGESDHDDTRRIAFLATEGLFFLKYFGLMALSEGEWEQNAAAIRRLLDVDEK</sequence>
<evidence type="ECO:0000256" key="3">
    <source>
        <dbReference type="ARBA" id="ARBA00023163"/>
    </source>
</evidence>
<keyword evidence="2 4" id="KW-0238">DNA-binding</keyword>